<dbReference type="AlphaFoldDB" id="A0A9Q0RJ93"/>
<gene>
    <name evidence="6" type="ORF">RDWZM_007287</name>
</gene>
<accession>A0A9Q0RJ93</accession>
<dbReference type="GO" id="GO:0004045">
    <property type="term" value="F:peptidyl-tRNA hydrolase activity"/>
    <property type="evidence" value="ECO:0007669"/>
    <property type="project" value="UniProtKB-EC"/>
</dbReference>
<dbReference type="GO" id="GO:0016150">
    <property type="term" value="F:translation release factor activity, codon nonspecific"/>
    <property type="evidence" value="ECO:0007669"/>
    <property type="project" value="TreeGrafter"/>
</dbReference>
<dbReference type="EMBL" id="JAPWDV010000003">
    <property type="protein sequence ID" value="KAJ6216130.1"/>
    <property type="molecule type" value="Genomic_DNA"/>
</dbReference>
<evidence type="ECO:0000259" key="5">
    <source>
        <dbReference type="Pfam" id="PF00472"/>
    </source>
</evidence>
<reference evidence="6" key="1">
    <citation type="submission" date="2022-12" db="EMBL/GenBank/DDBJ databases">
        <title>Genome assemblies of Blomia tropicalis.</title>
        <authorList>
            <person name="Cui Y."/>
        </authorList>
    </citation>
    <scope>NUCLEOTIDE SEQUENCE</scope>
    <source>
        <tissue evidence="6">Adult mites</tissue>
    </source>
</reference>
<protein>
    <recommendedName>
        <fullName evidence="3">Large ribosomal subunit protein mL62</fullName>
        <ecNumber evidence="1">3.1.1.29</ecNumber>
    </recommendedName>
    <alternativeName>
        <fullName evidence="4">Peptidyl-tRNA hydrolase ICT1, mitochondrial</fullName>
    </alternativeName>
</protein>
<sequence length="196" mass="22528">MLSIQYFRSISWGVNKRFLSGIGSYPKFSSNHSLDKLYPQSSTASSAEIDKSFDGDKFTGYIPIKKLDITHCTSSGPGGQNVNRVHTKVTVKFHVQSADWIPDEVKKRISELHKNSINKDGYWLIRSDKTRQQSLNLADCMDKLRCYVAEATKPPILEPTHETLEIIKARRERAAIRRLETKKHRSLFKSQKRLDF</sequence>
<dbReference type="Gene3D" id="3.30.160.20">
    <property type="match status" value="1"/>
</dbReference>
<dbReference type="PANTHER" id="PTHR11075">
    <property type="entry name" value="PEPTIDE CHAIN RELEASE FACTOR"/>
    <property type="match status" value="1"/>
</dbReference>
<dbReference type="OMA" id="WYNSFDA"/>
<dbReference type="SUPFAM" id="SSF110916">
    <property type="entry name" value="Peptidyl-tRNA hydrolase domain-like"/>
    <property type="match status" value="1"/>
</dbReference>
<evidence type="ECO:0000256" key="4">
    <source>
        <dbReference type="ARBA" id="ARBA00041531"/>
    </source>
</evidence>
<dbReference type="FunFam" id="3.30.160.20:FF:000046">
    <property type="entry name" value="Peptidyl-tRNA hydrolase ICT1"/>
    <property type="match status" value="1"/>
</dbReference>
<dbReference type="EC" id="3.1.1.29" evidence="1"/>
<name>A0A9Q0RJ93_BLOTA</name>
<comment type="similarity">
    <text evidence="2">Belongs to the prokaryotic/mitochondrial release factor family. Mitochondrion-specific ribosomal protein mL62 subfamily.</text>
</comment>
<dbReference type="Pfam" id="PF00472">
    <property type="entry name" value="RF-1"/>
    <property type="match status" value="1"/>
</dbReference>
<proteinExistence type="inferred from homology"/>
<evidence type="ECO:0000313" key="7">
    <source>
        <dbReference type="Proteomes" id="UP001142055"/>
    </source>
</evidence>
<evidence type="ECO:0000256" key="3">
    <source>
        <dbReference type="ARBA" id="ARBA00039441"/>
    </source>
</evidence>
<dbReference type="GO" id="GO:0070126">
    <property type="term" value="P:mitochondrial translational termination"/>
    <property type="evidence" value="ECO:0007669"/>
    <property type="project" value="TreeGrafter"/>
</dbReference>
<dbReference type="InterPro" id="IPR052104">
    <property type="entry name" value="Mito_Release_Factor_mL62"/>
</dbReference>
<evidence type="ECO:0000256" key="2">
    <source>
        <dbReference type="ARBA" id="ARBA00038225"/>
    </source>
</evidence>
<dbReference type="Proteomes" id="UP001142055">
    <property type="component" value="Chromosome 3"/>
</dbReference>
<evidence type="ECO:0000256" key="1">
    <source>
        <dbReference type="ARBA" id="ARBA00013260"/>
    </source>
</evidence>
<dbReference type="PANTHER" id="PTHR11075:SF54">
    <property type="entry name" value="LARGE RIBOSOMAL SUBUNIT PROTEIN ML62"/>
    <property type="match status" value="1"/>
</dbReference>
<comment type="caution">
    <text evidence="6">The sequence shown here is derived from an EMBL/GenBank/DDBJ whole genome shotgun (WGS) entry which is preliminary data.</text>
</comment>
<keyword evidence="7" id="KW-1185">Reference proteome</keyword>
<evidence type="ECO:0000313" key="6">
    <source>
        <dbReference type="EMBL" id="KAJ6216130.1"/>
    </source>
</evidence>
<dbReference type="InterPro" id="IPR000352">
    <property type="entry name" value="Pep_chain_release_fac_I"/>
</dbReference>
<feature type="domain" description="Prokaryotic-type class I peptide chain release factors" evidence="5">
    <location>
        <begin position="61"/>
        <end position="189"/>
    </location>
</feature>
<organism evidence="6 7">
    <name type="scientific">Blomia tropicalis</name>
    <name type="common">Mite</name>
    <dbReference type="NCBI Taxonomy" id="40697"/>
    <lineage>
        <taxon>Eukaryota</taxon>
        <taxon>Metazoa</taxon>
        <taxon>Ecdysozoa</taxon>
        <taxon>Arthropoda</taxon>
        <taxon>Chelicerata</taxon>
        <taxon>Arachnida</taxon>
        <taxon>Acari</taxon>
        <taxon>Acariformes</taxon>
        <taxon>Sarcoptiformes</taxon>
        <taxon>Astigmata</taxon>
        <taxon>Glycyphagoidea</taxon>
        <taxon>Echimyopodidae</taxon>
        <taxon>Blomia</taxon>
    </lineage>
</organism>
<dbReference type="GO" id="GO:0005762">
    <property type="term" value="C:mitochondrial large ribosomal subunit"/>
    <property type="evidence" value="ECO:0007669"/>
    <property type="project" value="TreeGrafter"/>
</dbReference>